<comment type="caution">
    <text evidence="6">The sequence shown here is derived from an EMBL/GenBank/DDBJ whole genome shotgun (WGS) entry which is preliminary data.</text>
</comment>
<evidence type="ECO:0000313" key="6">
    <source>
        <dbReference type="EMBL" id="PWK79095.1"/>
    </source>
</evidence>
<keyword evidence="4" id="KW-0411">Iron-sulfur</keyword>
<dbReference type="Proteomes" id="UP000245678">
    <property type="component" value="Unassembled WGS sequence"/>
</dbReference>
<reference evidence="6 7" key="1">
    <citation type="submission" date="2018-05" db="EMBL/GenBank/DDBJ databases">
        <title>Genomic Encyclopedia of Archaeal and Bacterial Type Strains, Phase II (KMG-II): from individual species to whole genera.</title>
        <authorList>
            <person name="Goeker M."/>
        </authorList>
    </citation>
    <scope>NUCLEOTIDE SEQUENCE [LARGE SCALE GENOMIC DNA]</scope>
    <source>
        <strain evidence="6 7">DSM 19975</strain>
    </source>
</reference>
<keyword evidence="7" id="KW-1185">Reference proteome</keyword>
<evidence type="ECO:0000256" key="1">
    <source>
        <dbReference type="ARBA" id="ARBA00022714"/>
    </source>
</evidence>
<dbReference type="SUPFAM" id="SSF50022">
    <property type="entry name" value="ISP domain"/>
    <property type="match status" value="1"/>
</dbReference>
<dbReference type="GO" id="GO:0046872">
    <property type="term" value="F:metal ion binding"/>
    <property type="evidence" value="ECO:0007669"/>
    <property type="project" value="UniProtKB-KW"/>
</dbReference>
<proteinExistence type="predicted"/>
<accession>A0A316HLJ2</accession>
<evidence type="ECO:0000256" key="4">
    <source>
        <dbReference type="ARBA" id="ARBA00023014"/>
    </source>
</evidence>
<dbReference type="InterPro" id="IPR017941">
    <property type="entry name" value="Rieske_2Fe-2S"/>
</dbReference>
<gene>
    <name evidence="6" type="ORF">LX99_01551</name>
</gene>
<name>A0A316HLJ2_9SPHI</name>
<keyword evidence="2" id="KW-0479">Metal-binding</keyword>
<dbReference type="Pfam" id="PF00355">
    <property type="entry name" value="Rieske"/>
    <property type="match status" value="1"/>
</dbReference>
<protein>
    <submittedName>
        <fullName evidence="6">Cytochrome b6-f complex iron-sulfur subunit</fullName>
    </submittedName>
</protein>
<dbReference type="EMBL" id="QGHA01000002">
    <property type="protein sequence ID" value="PWK79095.1"/>
    <property type="molecule type" value="Genomic_DNA"/>
</dbReference>
<evidence type="ECO:0000256" key="3">
    <source>
        <dbReference type="ARBA" id="ARBA00023004"/>
    </source>
</evidence>
<evidence type="ECO:0000259" key="5">
    <source>
        <dbReference type="PROSITE" id="PS51296"/>
    </source>
</evidence>
<dbReference type="InterPro" id="IPR036922">
    <property type="entry name" value="Rieske_2Fe-2S_sf"/>
</dbReference>
<organism evidence="6 7">
    <name type="scientific">Mucilaginibacter oryzae</name>
    <dbReference type="NCBI Taxonomy" id="468058"/>
    <lineage>
        <taxon>Bacteria</taxon>
        <taxon>Pseudomonadati</taxon>
        <taxon>Bacteroidota</taxon>
        <taxon>Sphingobacteriia</taxon>
        <taxon>Sphingobacteriales</taxon>
        <taxon>Sphingobacteriaceae</taxon>
        <taxon>Mucilaginibacter</taxon>
    </lineage>
</organism>
<dbReference type="AlphaFoldDB" id="A0A316HLJ2"/>
<keyword evidence="1" id="KW-0001">2Fe-2S</keyword>
<dbReference type="GO" id="GO:0051537">
    <property type="term" value="F:2 iron, 2 sulfur cluster binding"/>
    <property type="evidence" value="ECO:0007669"/>
    <property type="project" value="UniProtKB-KW"/>
</dbReference>
<dbReference type="Gene3D" id="2.102.10.10">
    <property type="entry name" value="Rieske [2Fe-2S] iron-sulphur domain"/>
    <property type="match status" value="1"/>
</dbReference>
<dbReference type="PROSITE" id="PS51296">
    <property type="entry name" value="RIESKE"/>
    <property type="match status" value="1"/>
</dbReference>
<sequence>MDIKEFLSTIGITAASFALINCIGCSKKSDNVLGGGVTGPTGVDFTLDLSVSANSALLNNGGYLASNGVIVARTTTGSYIAVQQSCTHESYPLIYQGGSQQFYCNNHGSAFTEAGVVKNAPANRNLTVYKTTLTGTSLRVFS</sequence>
<feature type="domain" description="Rieske" evidence="5">
    <location>
        <begin position="49"/>
        <end position="140"/>
    </location>
</feature>
<keyword evidence="3" id="KW-0408">Iron</keyword>
<evidence type="ECO:0000256" key="2">
    <source>
        <dbReference type="ARBA" id="ARBA00022723"/>
    </source>
</evidence>
<evidence type="ECO:0000313" key="7">
    <source>
        <dbReference type="Proteomes" id="UP000245678"/>
    </source>
</evidence>